<keyword evidence="4" id="KW-1185">Reference proteome</keyword>
<reference evidence="3 4" key="2">
    <citation type="submission" date="2024-05" db="EMBL/GenBank/DDBJ databases">
        <authorList>
            <person name="Chen Y."/>
            <person name="Shah S."/>
            <person name="Dougan E. K."/>
            <person name="Thang M."/>
            <person name="Chan C."/>
        </authorList>
    </citation>
    <scope>NUCLEOTIDE SEQUENCE [LARGE SCALE GENOMIC DNA]</scope>
</reference>
<feature type="compositionally biased region" description="Low complexity" evidence="1">
    <location>
        <begin position="427"/>
        <end position="448"/>
    </location>
</feature>
<gene>
    <name evidence="2" type="ORF">C1SCF055_LOCUS26946</name>
</gene>
<dbReference type="AlphaFoldDB" id="A0A9P1CZS0"/>
<name>A0A9P1CZS0_9DINO</name>
<accession>A0A9P1CZS0</accession>
<evidence type="ECO:0000313" key="3">
    <source>
        <dbReference type="EMBL" id="CAL4788170.1"/>
    </source>
</evidence>
<proteinExistence type="predicted"/>
<evidence type="ECO:0000313" key="4">
    <source>
        <dbReference type="Proteomes" id="UP001152797"/>
    </source>
</evidence>
<sequence length="708" mass="78290">MAMDAGLKKQIDGLLEEAEKGSLLQSMEKIYAILRDHGLMWSSTVHSRWIGVHESNRDGTGISPDHVQKLCLDFFEFGYVPSASRRICIELGTGDRCSDDTRAYNDKLVQQSNNLLPPIKDKLRFATIAGSHSNQVMRMWFYGMEHASEKLTTGGRLSSEILQRSDSLCWQAVHQGVEWEIISSLVPATWKHFASLASSAANSAQQVSQGETDLQVCKKIASTWQACNAGNVMTYQEMKPILLRSKPPRTETIPHLFSFMMKCGGGATGHLMQATESFVRCNGISSRRLPVQAWDYLATDVKNKQGEQAVLWRHAMLKTMYCVENGLTPADIKKSFSNGSIFQQVLVFERTHQELRKLGASMSELSGHMLAQGLGVFEVDSVMAILGKKFKGPHEPFSDFKDLRHAAHKCGTCWNEHVKQPVTSPWAADVAASTPSASASQTSRPSSAKGRIRDISEGGRLTSASIVLDAGFDVGSKIVRKSDNKEATIKEMSSIRVVVTCDDGKDYDLKVDDLIGGKWKHQPKEKAPELVKDPEVWKELLKMGVMRADVIKRIHETVQQCPDQLKGLDLIQKPKGVSASSDFGKGKLQLVPITTRVEIVDECTDHRLPPSALRICGEKIDGKDHGVFLLPPNVPVPFWMMKTTDSANDDGANMELVKKGNKMFVARNTQAVSAGDPLVLVRDDMAAAKKPEPLQPATRPLKRQRKTA</sequence>
<dbReference type="Proteomes" id="UP001152797">
    <property type="component" value="Unassembled WGS sequence"/>
</dbReference>
<dbReference type="EMBL" id="CAMXCT030002850">
    <property type="protein sequence ID" value="CAL4788170.1"/>
    <property type="molecule type" value="Genomic_DNA"/>
</dbReference>
<evidence type="ECO:0000256" key="1">
    <source>
        <dbReference type="SAM" id="MobiDB-lite"/>
    </source>
</evidence>
<reference evidence="2" key="1">
    <citation type="submission" date="2022-10" db="EMBL/GenBank/DDBJ databases">
        <authorList>
            <person name="Chen Y."/>
            <person name="Dougan E. K."/>
            <person name="Chan C."/>
            <person name="Rhodes N."/>
            <person name="Thang M."/>
        </authorList>
    </citation>
    <scope>NUCLEOTIDE SEQUENCE</scope>
</reference>
<comment type="caution">
    <text evidence="2">The sequence shown here is derived from an EMBL/GenBank/DDBJ whole genome shotgun (WGS) entry which is preliminary data.</text>
</comment>
<protein>
    <submittedName>
        <fullName evidence="2">Uncharacterized protein</fullName>
    </submittedName>
</protein>
<feature type="region of interest" description="Disordered" evidence="1">
    <location>
        <begin position="686"/>
        <end position="708"/>
    </location>
</feature>
<evidence type="ECO:0000313" key="2">
    <source>
        <dbReference type="EMBL" id="CAI4000858.1"/>
    </source>
</evidence>
<organism evidence="2">
    <name type="scientific">Cladocopium goreaui</name>
    <dbReference type="NCBI Taxonomy" id="2562237"/>
    <lineage>
        <taxon>Eukaryota</taxon>
        <taxon>Sar</taxon>
        <taxon>Alveolata</taxon>
        <taxon>Dinophyceae</taxon>
        <taxon>Suessiales</taxon>
        <taxon>Symbiodiniaceae</taxon>
        <taxon>Cladocopium</taxon>
    </lineage>
</organism>
<feature type="region of interest" description="Disordered" evidence="1">
    <location>
        <begin position="426"/>
        <end position="455"/>
    </location>
</feature>
<dbReference type="EMBL" id="CAMXCT020002850">
    <property type="protein sequence ID" value="CAL1154233.1"/>
    <property type="molecule type" value="Genomic_DNA"/>
</dbReference>
<dbReference type="EMBL" id="CAMXCT010002850">
    <property type="protein sequence ID" value="CAI4000858.1"/>
    <property type="molecule type" value="Genomic_DNA"/>
</dbReference>